<feature type="domain" description="Helicase-associated" evidence="2">
    <location>
        <begin position="20"/>
        <end position="91"/>
    </location>
</feature>
<reference evidence="3 4" key="1">
    <citation type="journal article" date="2019" name="Int. J. Syst. Evol. Microbiol.">
        <title>The Global Catalogue of Microorganisms (GCM) 10K type strain sequencing project: providing services to taxonomists for standard genome sequencing and annotation.</title>
        <authorList>
            <consortium name="The Broad Institute Genomics Platform"/>
            <consortium name="The Broad Institute Genome Sequencing Center for Infectious Disease"/>
            <person name="Wu L."/>
            <person name="Ma J."/>
        </authorList>
    </citation>
    <scope>NUCLEOTIDE SEQUENCE [LARGE SCALE GENOMIC DNA]</scope>
    <source>
        <strain evidence="3 4">JCM 4524</strain>
    </source>
</reference>
<gene>
    <name evidence="3" type="ORF">GCM10010307_48330</name>
</gene>
<dbReference type="InterPro" id="IPR005114">
    <property type="entry name" value="Helicase_assoc"/>
</dbReference>
<feature type="compositionally biased region" description="Pro residues" evidence="1">
    <location>
        <begin position="1"/>
        <end position="10"/>
    </location>
</feature>
<feature type="compositionally biased region" description="Low complexity" evidence="1">
    <location>
        <begin position="97"/>
        <end position="113"/>
    </location>
</feature>
<evidence type="ECO:0000313" key="4">
    <source>
        <dbReference type="Proteomes" id="UP001500151"/>
    </source>
</evidence>
<evidence type="ECO:0000256" key="1">
    <source>
        <dbReference type="SAM" id="MobiDB-lite"/>
    </source>
</evidence>
<feature type="region of interest" description="Disordered" evidence="1">
    <location>
        <begin position="36"/>
        <end position="56"/>
    </location>
</feature>
<sequence>MTPVERPTPAPAAKSGGKASAAFQRGVQALAQWVEREGANRPPPRGHSEKIAVDGETEPTVVKLGVWTSNTRARWDKLTQEQQAALAALGMPWAKAAAVPAPSGAPAPVDDGPVQPAPSDGQAQEDHDQGDTVTEEERETQASRGRARMSRLTELMRRHTKAELLHMAYAGGLVNHNSPEKWRKDEIASAVMDIKFRAADRL</sequence>
<feature type="compositionally biased region" description="Low complexity" evidence="1">
    <location>
        <begin position="11"/>
        <end position="22"/>
    </location>
</feature>
<name>A0ABN3R5Z5_9ACTN</name>
<dbReference type="Pfam" id="PF03457">
    <property type="entry name" value="HA"/>
    <property type="match status" value="1"/>
</dbReference>
<feature type="region of interest" description="Disordered" evidence="1">
    <location>
        <begin position="97"/>
        <end position="151"/>
    </location>
</feature>
<evidence type="ECO:0000259" key="2">
    <source>
        <dbReference type="Pfam" id="PF03457"/>
    </source>
</evidence>
<comment type="caution">
    <text evidence="3">The sequence shown here is derived from an EMBL/GenBank/DDBJ whole genome shotgun (WGS) entry which is preliminary data.</text>
</comment>
<proteinExistence type="predicted"/>
<protein>
    <recommendedName>
        <fullName evidence="2">Helicase-associated domain-containing protein</fullName>
    </recommendedName>
</protein>
<dbReference type="RefSeq" id="WP_425584974.1">
    <property type="nucleotide sequence ID" value="NZ_BAAASJ010000053.1"/>
</dbReference>
<keyword evidence="4" id="KW-1185">Reference proteome</keyword>
<dbReference type="EMBL" id="BAAASJ010000053">
    <property type="protein sequence ID" value="GAA2644196.1"/>
    <property type="molecule type" value="Genomic_DNA"/>
</dbReference>
<dbReference type="Proteomes" id="UP001500151">
    <property type="component" value="Unassembled WGS sequence"/>
</dbReference>
<evidence type="ECO:0000313" key="3">
    <source>
        <dbReference type="EMBL" id="GAA2644196.1"/>
    </source>
</evidence>
<accession>A0ABN3R5Z5</accession>
<feature type="region of interest" description="Disordered" evidence="1">
    <location>
        <begin position="1"/>
        <end position="23"/>
    </location>
</feature>
<organism evidence="3 4">
    <name type="scientific">Streptomyces vastus</name>
    <dbReference type="NCBI Taxonomy" id="285451"/>
    <lineage>
        <taxon>Bacteria</taxon>
        <taxon>Bacillati</taxon>
        <taxon>Actinomycetota</taxon>
        <taxon>Actinomycetes</taxon>
        <taxon>Kitasatosporales</taxon>
        <taxon>Streptomycetaceae</taxon>
        <taxon>Streptomyces</taxon>
    </lineage>
</organism>